<gene>
    <name evidence="8" type="ORF">SVA_2520</name>
</gene>
<dbReference type="GO" id="GO:0016020">
    <property type="term" value="C:membrane"/>
    <property type="evidence" value="ECO:0007669"/>
    <property type="project" value="TreeGrafter"/>
</dbReference>
<organism evidence="8 9">
    <name type="scientific">Sulfurifustis variabilis</name>
    <dbReference type="NCBI Taxonomy" id="1675686"/>
    <lineage>
        <taxon>Bacteria</taxon>
        <taxon>Pseudomonadati</taxon>
        <taxon>Pseudomonadota</taxon>
        <taxon>Gammaproteobacteria</taxon>
        <taxon>Acidiferrobacterales</taxon>
        <taxon>Acidiferrobacteraceae</taxon>
        <taxon>Sulfurifustis</taxon>
    </lineage>
</organism>
<evidence type="ECO:0000256" key="3">
    <source>
        <dbReference type="ARBA" id="ARBA00022801"/>
    </source>
</evidence>
<reference evidence="8 9" key="1">
    <citation type="submission" date="2015-08" db="EMBL/GenBank/DDBJ databases">
        <title>Complete genome sequence of Sulfurifustis variabilis.</title>
        <authorList>
            <person name="Miura A."/>
            <person name="Kojima H."/>
            <person name="Fukui M."/>
        </authorList>
    </citation>
    <scope>NUCLEOTIDE SEQUENCE [LARGE SCALE GENOMIC DNA]</scope>
    <source>
        <strain evidence="9">skN76</strain>
    </source>
</reference>
<comment type="similarity">
    <text evidence="6">Belongs to the peptidase M48 family.</text>
</comment>
<evidence type="ECO:0000256" key="1">
    <source>
        <dbReference type="ARBA" id="ARBA00022670"/>
    </source>
</evidence>
<dbReference type="InterPro" id="IPR051156">
    <property type="entry name" value="Mito/Outer_Membr_Metalloprot"/>
</dbReference>
<accession>A0A1B4V6D4</accession>
<keyword evidence="9" id="KW-1185">Reference proteome</keyword>
<dbReference type="CDD" id="cd07331">
    <property type="entry name" value="M48C_Oma1_like"/>
    <property type="match status" value="1"/>
</dbReference>
<evidence type="ECO:0000256" key="2">
    <source>
        <dbReference type="ARBA" id="ARBA00022723"/>
    </source>
</evidence>
<dbReference type="Proteomes" id="UP000218899">
    <property type="component" value="Chromosome"/>
</dbReference>
<evidence type="ECO:0000256" key="5">
    <source>
        <dbReference type="ARBA" id="ARBA00023049"/>
    </source>
</evidence>
<dbReference type="AlphaFoldDB" id="A0A1B4V6D4"/>
<keyword evidence="1 6" id="KW-0645">Protease</keyword>
<dbReference type="KEGG" id="sva:SVA_2520"/>
<evidence type="ECO:0000259" key="7">
    <source>
        <dbReference type="Pfam" id="PF01435"/>
    </source>
</evidence>
<evidence type="ECO:0000313" key="9">
    <source>
        <dbReference type="Proteomes" id="UP000218899"/>
    </source>
</evidence>
<dbReference type="Gene3D" id="3.30.2010.10">
    <property type="entry name" value="Metalloproteases ('zincins'), catalytic domain"/>
    <property type="match status" value="1"/>
</dbReference>
<keyword evidence="4 6" id="KW-0862">Zinc</keyword>
<evidence type="ECO:0000256" key="4">
    <source>
        <dbReference type="ARBA" id="ARBA00022833"/>
    </source>
</evidence>
<keyword evidence="5 6" id="KW-0482">Metalloprotease</keyword>
<proteinExistence type="inferred from homology"/>
<dbReference type="GO" id="GO:0046872">
    <property type="term" value="F:metal ion binding"/>
    <property type="evidence" value="ECO:0007669"/>
    <property type="project" value="UniProtKB-KW"/>
</dbReference>
<keyword evidence="2" id="KW-0479">Metal-binding</keyword>
<dbReference type="InterPro" id="IPR001915">
    <property type="entry name" value="Peptidase_M48"/>
</dbReference>
<evidence type="ECO:0000313" key="8">
    <source>
        <dbReference type="EMBL" id="BAU49068.1"/>
    </source>
</evidence>
<evidence type="ECO:0000256" key="6">
    <source>
        <dbReference type="RuleBase" id="RU003983"/>
    </source>
</evidence>
<comment type="cofactor">
    <cofactor evidence="6">
        <name>Zn(2+)</name>
        <dbReference type="ChEBI" id="CHEBI:29105"/>
    </cofactor>
    <text evidence="6">Binds 1 zinc ion per subunit.</text>
</comment>
<dbReference type="GO" id="GO:0004222">
    <property type="term" value="F:metalloendopeptidase activity"/>
    <property type="evidence" value="ECO:0007669"/>
    <property type="project" value="InterPro"/>
</dbReference>
<feature type="domain" description="Peptidase M48" evidence="7">
    <location>
        <begin position="69"/>
        <end position="250"/>
    </location>
</feature>
<name>A0A1B4V6D4_9GAMM</name>
<dbReference type="PANTHER" id="PTHR22726:SF24">
    <property type="entry name" value="M48 FAMILY METALLOPEPTIDASE"/>
    <property type="match status" value="1"/>
</dbReference>
<sequence>MELTMTLTRRRLAAVLAGMLVLLFACQTTPTGRRQLNLFPDEQVAEMGQTAFAQMKQKTPPAQGDPASKYIQCVAQSVVQVVRKPKGGGQWDVSVFADDQVNAFALPGGGIGIYTGILKAARTPDQLAAVIGHEIAHVQAEHANARLSTQYATEAGLGLIQAIAGGGGGEGGNVMALLGLGAQVGILLPFSRAQESEADIIGLEYMARAGYDPRQAVNLWQNMARVGGSGPPAFLSTHPSSEQRMENLNKHTPKALELYRQAQAQGRKPNCTPPR</sequence>
<keyword evidence="3 6" id="KW-0378">Hydrolase</keyword>
<dbReference type="GO" id="GO:0051603">
    <property type="term" value="P:proteolysis involved in protein catabolic process"/>
    <property type="evidence" value="ECO:0007669"/>
    <property type="project" value="TreeGrafter"/>
</dbReference>
<dbReference type="EMBL" id="AP014936">
    <property type="protein sequence ID" value="BAU49068.1"/>
    <property type="molecule type" value="Genomic_DNA"/>
</dbReference>
<protein>
    <submittedName>
        <fullName evidence="8">Peptidase</fullName>
    </submittedName>
</protein>
<dbReference type="PANTHER" id="PTHR22726">
    <property type="entry name" value="METALLOENDOPEPTIDASE OMA1"/>
    <property type="match status" value="1"/>
</dbReference>
<dbReference type="Pfam" id="PF01435">
    <property type="entry name" value="Peptidase_M48"/>
    <property type="match status" value="1"/>
</dbReference>